<dbReference type="SUPFAM" id="SSF55909">
    <property type="entry name" value="Pentein"/>
    <property type="match status" value="1"/>
</dbReference>
<dbReference type="InterPro" id="IPR007466">
    <property type="entry name" value="Peptidyl-Arg-deiminase_porph"/>
</dbReference>
<dbReference type="PANTHER" id="PTHR31377">
    <property type="entry name" value="AGMATINE DEIMINASE-RELATED"/>
    <property type="match status" value="1"/>
</dbReference>
<dbReference type="EC" id="3.5.3.12" evidence="2"/>
<dbReference type="GO" id="GO:0009446">
    <property type="term" value="P:putrescine biosynthetic process"/>
    <property type="evidence" value="ECO:0007669"/>
    <property type="project" value="InterPro"/>
</dbReference>
<dbReference type="eggNOG" id="COG2957">
    <property type="taxonomic scope" value="Bacteria"/>
</dbReference>
<dbReference type="HOGENOM" id="CLU_037682_0_0_6"/>
<dbReference type="OrthoDB" id="9808013at2"/>
<evidence type="ECO:0000313" key="3">
    <source>
        <dbReference type="Proteomes" id="UP000000239"/>
    </source>
</evidence>
<protein>
    <submittedName>
        <fullName evidence="2">Agmatine deiminase</fullName>
        <ecNumber evidence="2">3.5.3.12</ecNumber>
    </submittedName>
</protein>
<evidence type="ECO:0000256" key="1">
    <source>
        <dbReference type="ARBA" id="ARBA00022801"/>
    </source>
</evidence>
<dbReference type="AlphaFoldDB" id="Q1QX74"/>
<dbReference type="Proteomes" id="UP000000239">
    <property type="component" value="Chromosome"/>
</dbReference>
<keyword evidence="3" id="KW-1185">Reference proteome</keyword>
<dbReference type="Gene3D" id="3.75.10.10">
    <property type="entry name" value="L-arginine/glycine Amidinotransferase, Chain A"/>
    <property type="match status" value="1"/>
</dbReference>
<dbReference type="GO" id="GO:0004668">
    <property type="term" value="F:protein-arginine deiminase activity"/>
    <property type="evidence" value="ECO:0007669"/>
    <property type="project" value="InterPro"/>
</dbReference>
<dbReference type="GO" id="GO:0047632">
    <property type="term" value="F:agmatine deiminase activity"/>
    <property type="evidence" value="ECO:0007669"/>
    <property type="project" value="UniProtKB-EC"/>
</dbReference>
<dbReference type="RefSeq" id="WP_011506880.1">
    <property type="nucleotide sequence ID" value="NC_007963.1"/>
</dbReference>
<dbReference type="EMBL" id="CP000285">
    <property type="protein sequence ID" value="ABE58934.1"/>
    <property type="molecule type" value="Genomic_DNA"/>
</dbReference>
<dbReference type="Pfam" id="PF04371">
    <property type="entry name" value="PAD_porph"/>
    <property type="match status" value="1"/>
</dbReference>
<sequence>MLPRLFPEWHPQDAIQLTWPTTESDWEPLLERIEATMEAIVVAITRFQPVLIVVADAPTRQRLDTRFMQLGIHPKQWRLIVAPADDTWTRDHGPIAVERQSEVVLLDYRFTGWGGKFPAQRDDALTAALADIGIYAAPCEQRDLVLEGGAIDSDGEGTLLVTEACLLNPNRNPDLTREDIEARLRDDLGVERFLWLTQGHLEGDDTDSHIDTLARFCDAHTIAYVRCEDPDDPHYPALAQMESELKAMRRADGSAYRLIPLPLPQPCHDPDDGHRLPATYANFLIINGAVLVPTYADAADGVALTALASAFPGRSIIPIDCRTVIRQHGSLHCLTMQLPRGALFTPSNGDVTSEA</sequence>
<name>Q1QX74_CHRI1</name>
<organism evidence="2 3">
    <name type="scientific">Chromohalobacter israelensis (strain ATCC BAA-138 / DSM 3043 / CIP 106854 / NCIMB 13768 / 1H11)</name>
    <name type="common">Chromohalobacter salexigens</name>
    <dbReference type="NCBI Taxonomy" id="290398"/>
    <lineage>
        <taxon>Bacteria</taxon>
        <taxon>Pseudomonadati</taxon>
        <taxon>Pseudomonadota</taxon>
        <taxon>Gammaproteobacteria</taxon>
        <taxon>Oceanospirillales</taxon>
        <taxon>Halomonadaceae</taxon>
        <taxon>Chromohalobacter</taxon>
    </lineage>
</organism>
<evidence type="ECO:0000313" key="2">
    <source>
        <dbReference type="EMBL" id="ABE58934.1"/>
    </source>
</evidence>
<dbReference type="STRING" id="290398.Csal_1581"/>
<keyword evidence="1 2" id="KW-0378">Hydrolase</keyword>
<proteinExistence type="predicted"/>
<gene>
    <name evidence="2" type="ordered locus">Csal_1581</name>
</gene>
<accession>Q1QX74</accession>
<dbReference type="GeneID" id="95334312"/>
<dbReference type="KEGG" id="csa:Csal_1581"/>
<reference evidence="2 3" key="1">
    <citation type="journal article" date="2011" name="Stand. Genomic Sci.">
        <title>Complete genome sequence of the halophilic and highly halotolerant Chromohalobacter salexigens type strain (1H11(T)).</title>
        <authorList>
            <person name="Copeland A."/>
            <person name="O'Connor K."/>
            <person name="Lucas S."/>
            <person name="Lapidus A."/>
            <person name="Berry K.W."/>
            <person name="Detter J.C."/>
            <person name="Del Rio T.G."/>
            <person name="Hammon N."/>
            <person name="Dalin E."/>
            <person name="Tice H."/>
            <person name="Pitluck S."/>
            <person name="Bruce D."/>
            <person name="Goodwin L."/>
            <person name="Han C."/>
            <person name="Tapia R."/>
            <person name="Saunders E."/>
            <person name="Schmutz J."/>
            <person name="Brettin T."/>
            <person name="Larimer F."/>
            <person name="Land M."/>
            <person name="Hauser L."/>
            <person name="Vargas C."/>
            <person name="Nieto J.J."/>
            <person name="Kyrpides N.C."/>
            <person name="Ivanova N."/>
            <person name="Goker M."/>
            <person name="Klenk H.P."/>
            <person name="Csonka L.N."/>
            <person name="Woyke T."/>
        </authorList>
    </citation>
    <scope>NUCLEOTIDE SEQUENCE [LARGE SCALE GENOMIC DNA]</scope>
    <source>
        <strain evidence="3">ATCC BAA-138 / DSM 3043 / CIP 106854 / NCIMB 13768 / 1H11</strain>
    </source>
</reference>
<dbReference type="PANTHER" id="PTHR31377:SF0">
    <property type="entry name" value="AGMATINE DEIMINASE-RELATED"/>
    <property type="match status" value="1"/>
</dbReference>